<dbReference type="GO" id="GO:0004659">
    <property type="term" value="F:prenyltransferase activity"/>
    <property type="evidence" value="ECO:0007669"/>
    <property type="project" value="InterPro"/>
</dbReference>
<name>A0A075I6S9_9EURY</name>
<comment type="pathway">
    <text evidence="2">Isoprenoid biosynthesis; dimethylallyl diphosphate biosynthesis; dimethylallyl diphosphate from isopentenyl diphosphate: step 1/1.</text>
</comment>
<dbReference type="GO" id="GO:0004452">
    <property type="term" value="F:isopentenyl-diphosphate delta-isomerase activity"/>
    <property type="evidence" value="ECO:0007669"/>
    <property type="project" value="UniProtKB-EC"/>
</dbReference>
<dbReference type="AlphaFoldDB" id="A0A075I6S9"/>
<dbReference type="SUPFAM" id="SSF48576">
    <property type="entry name" value="Terpenoid synthases"/>
    <property type="match status" value="1"/>
</dbReference>
<evidence type="ECO:0000256" key="3">
    <source>
        <dbReference type="ARBA" id="ARBA00006706"/>
    </source>
</evidence>
<proteinExistence type="inferred from homology"/>
<evidence type="ECO:0000313" key="12">
    <source>
        <dbReference type="EMBL" id="AIF23704.1"/>
    </source>
</evidence>
<evidence type="ECO:0000256" key="1">
    <source>
        <dbReference type="ARBA" id="ARBA00001946"/>
    </source>
</evidence>
<evidence type="ECO:0000256" key="9">
    <source>
        <dbReference type="ARBA" id="ARBA00023229"/>
    </source>
</evidence>
<accession>A0A075I6S9</accession>
<dbReference type="EC" id="5.3.3.2" evidence="5"/>
<dbReference type="InterPro" id="IPR015797">
    <property type="entry name" value="NUDIX_hydrolase-like_dom_sf"/>
</dbReference>
<comment type="similarity">
    <text evidence="3">Belongs to the FPP/GGPP synthase family.</text>
</comment>
<dbReference type="SFLD" id="SFLDG01017">
    <property type="entry name" value="Polyprenyl_Transferase_Like"/>
    <property type="match status" value="1"/>
</dbReference>
<sequence length="585" mass="65118">MCDCNHSISIICKRILGVHSMTEQGETEILNEHDQSQADMMAENCILVDSNDRTIGSASKMDCHYGEGMLHRAFSVLIFDEGRNRLLIQKRSDDKITFPSVWANTCCSHPLDIPGENEDAVLGVMNAARRKLHQELGVSREQLDEIDFEHLGTFQYECRWDSNWVEKEIDHVLVATVSEDEFQYEPNPNEISEARWVGVREVLHMVNGEENWRDELVAPWFKLLYIEFLKISLPEFPHPRENIVHFGEVDMGGKSIVPGQNLMDALGSHRDIVEEVIMASLGKMKQERLHGAMTHLFAGGGKRLRAILPRLVGEAVGEVHEGHYTLGACIEIIHNFTLVHDDIMDQDPIRRGLDAVHVAYDDATAINAGDAMLAVGFEILAESPHIEPENLAFLVGSIGEMVRKVAEGQMVDIEFENREDVSEADYVSMIKGKTSAMFETCAMTGAKLAGADDVTVENMAQWGLNLGLCFQMMDDLIDITGDTETLGKPAGSDVVQGKRTLIAIHALECSSELPMFTKVFGAGECSDEDLAQAVSELESSGSIDYAKQRAMNYHSLAHSCLDKLENSPALSILRELTDFQLIRIN</sequence>
<dbReference type="CDD" id="cd00685">
    <property type="entry name" value="Trans_IPPS_HT"/>
    <property type="match status" value="1"/>
</dbReference>
<dbReference type="NCBIfam" id="TIGR02150">
    <property type="entry name" value="IPP_isom_1"/>
    <property type="match status" value="1"/>
</dbReference>
<dbReference type="GO" id="GO:0050992">
    <property type="term" value="P:dimethylallyl diphosphate biosynthetic process"/>
    <property type="evidence" value="ECO:0007669"/>
    <property type="project" value="UniProtKB-UniPathway"/>
</dbReference>
<evidence type="ECO:0000256" key="10">
    <source>
        <dbReference type="ARBA" id="ARBA00023235"/>
    </source>
</evidence>
<dbReference type="GO" id="GO:0008299">
    <property type="term" value="P:isoprenoid biosynthetic process"/>
    <property type="evidence" value="ECO:0007669"/>
    <property type="project" value="UniProtKB-KW"/>
</dbReference>
<evidence type="ECO:0000256" key="8">
    <source>
        <dbReference type="ARBA" id="ARBA00022842"/>
    </source>
</evidence>
<dbReference type="PROSITE" id="PS51462">
    <property type="entry name" value="NUDIX"/>
    <property type="match status" value="1"/>
</dbReference>
<keyword evidence="8" id="KW-0460">Magnesium</keyword>
<dbReference type="PROSITE" id="PS00723">
    <property type="entry name" value="POLYPRENYL_SYNTHASE_1"/>
    <property type="match status" value="1"/>
</dbReference>
<dbReference type="InterPro" id="IPR033749">
    <property type="entry name" value="Polyprenyl_synt_CS"/>
</dbReference>
<dbReference type="InterPro" id="IPR000086">
    <property type="entry name" value="NUDIX_hydrolase_dom"/>
</dbReference>
<dbReference type="InterPro" id="IPR011876">
    <property type="entry name" value="IsopentenylPP_isomerase_typ1"/>
</dbReference>
<dbReference type="Pfam" id="PF00348">
    <property type="entry name" value="polyprenyl_synt"/>
    <property type="match status" value="1"/>
</dbReference>
<dbReference type="SUPFAM" id="SSF55811">
    <property type="entry name" value="Nudix"/>
    <property type="match status" value="1"/>
</dbReference>
<dbReference type="InterPro" id="IPR008949">
    <property type="entry name" value="Isoprenoid_synthase_dom_sf"/>
</dbReference>
<dbReference type="PANTHER" id="PTHR12001:SF85">
    <property type="entry name" value="SHORT CHAIN ISOPRENYL DIPHOSPHATE SYNTHASE"/>
    <property type="match status" value="1"/>
</dbReference>
<dbReference type="UniPathway" id="UPA00059">
    <property type="reaction ID" value="UER00104"/>
</dbReference>
<organism evidence="12">
    <name type="scientific">uncultured marine group II/III euryarchaeote SAT1000_18_B12</name>
    <dbReference type="NCBI Taxonomy" id="1456563"/>
    <lineage>
        <taxon>Archaea</taxon>
        <taxon>Methanobacteriati</taxon>
        <taxon>Methanobacteriota</taxon>
        <taxon>environmental samples</taxon>
    </lineage>
</organism>
<comment type="similarity">
    <text evidence="4">Belongs to the IPP isomerase type 1 family.</text>
</comment>
<reference evidence="12" key="1">
    <citation type="journal article" date="2014" name="Genome Biol. Evol.">
        <title>Pangenome evidence for extensive interdomain horizontal transfer affecting lineage core and shell genes in uncultured planktonic thaumarchaeota and euryarchaeota.</title>
        <authorList>
            <person name="Deschamps P."/>
            <person name="Zivanovic Y."/>
            <person name="Moreira D."/>
            <person name="Rodriguez-Valera F."/>
            <person name="Lopez-Garcia P."/>
        </authorList>
    </citation>
    <scope>NUCLEOTIDE SEQUENCE</scope>
</reference>
<gene>
    <name evidence="12" type="primary">idsA</name>
</gene>
<keyword evidence="10" id="KW-0413">Isomerase</keyword>
<dbReference type="PROSITE" id="PS00444">
    <property type="entry name" value="POLYPRENYL_SYNTHASE_2"/>
    <property type="match status" value="1"/>
</dbReference>
<comment type="cofactor">
    <cofactor evidence="1">
        <name>Mg(2+)</name>
        <dbReference type="ChEBI" id="CHEBI:18420"/>
    </cofactor>
</comment>
<dbReference type="NCBIfam" id="NF002995">
    <property type="entry name" value="PRK03759.1"/>
    <property type="match status" value="1"/>
</dbReference>
<keyword evidence="9" id="KW-0414">Isoprene biosynthesis</keyword>
<dbReference type="EMBL" id="KF901238">
    <property type="protein sequence ID" value="AIF23704.1"/>
    <property type="molecule type" value="Genomic_DNA"/>
</dbReference>
<keyword evidence="6 12" id="KW-0808">Transferase</keyword>
<dbReference type="Gene3D" id="3.90.79.10">
    <property type="entry name" value="Nucleoside Triphosphate Pyrophosphohydrolase"/>
    <property type="match status" value="1"/>
</dbReference>
<evidence type="ECO:0000259" key="11">
    <source>
        <dbReference type="PROSITE" id="PS51462"/>
    </source>
</evidence>
<evidence type="ECO:0000256" key="2">
    <source>
        <dbReference type="ARBA" id="ARBA00004826"/>
    </source>
</evidence>
<dbReference type="Pfam" id="PF00293">
    <property type="entry name" value="NUDIX"/>
    <property type="match status" value="1"/>
</dbReference>
<dbReference type="GO" id="GO:0046872">
    <property type="term" value="F:metal ion binding"/>
    <property type="evidence" value="ECO:0007669"/>
    <property type="project" value="UniProtKB-KW"/>
</dbReference>
<dbReference type="InterPro" id="IPR000092">
    <property type="entry name" value="Polyprenyl_synt"/>
</dbReference>
<protein>
    <recommendedName>
        <fullName evidence="5">isopentenyl-diphosphate Delta-isomerase</fullName>
        <ecNumber evidence="5">5.3.3.2</ecNumber>
    </recommendedName>
</protein>
<dbReference type="SFLD" id="SFLDS00005">
    <property type="entry name" value="Isoprenoid_Synthase_Type_I"/>
    <property type="match status" value="1"/>
</dbReference>
<evidence type="ECO:0000256" key="4">
    <source>
        <dbReference type="ARBA" id="ARBA00007579"/>
    </source>
</evidence>
<dbReference type="PANTHER" id="PTHR12001">
    <property type="entry name" value="GERANYLGERANYL PYROPHOSPHATE SYNTHASE"/>
    <property type="match status" value="1"/>
</dbReference>
<evidence type="ECO:0000256" key="7">
    <source>
        <dbReference type="ARBA" id="ARBA00022723"/>
    </source>
</evidence>
<keyword evidence="7" id="KW-0479">Metal-binding</keyword>
<dbReference type="CDD" id="cd02885">
    <property type="entry name" value="NUDIX_IPP_Isomerase"/>
    <property type="match status" value="1"/>
</dbReference>
<evidence type="ECO:0000256" key="5">
    <source>
        <dbReference type="ARBA" id="ARBA00012057"/>
    </source>
</evidence>
<evidence type="ECO:0000256" key="6">
    <source>
        <dbReference type="ARBA" id="ARBA00022679"/>
    </source>
</evidence>
<feature type="domain" description="Nudix hydrolase" evidence="11">
    <location>
        <begin position="69"/>
        <end position="223"/>
    </location>
</feature>
<dbReference type="Gene3D" id="1.10.600.10">
    <property type="entry name" value="Farnesyl Diphosphate Synthase"/>
    <property type="match status" value="1"/>
</dbReference>